<feature type="transmembrane region" description="Helical" evidence="2">
    <location>
        <begin position="235"/>
        <end position="268"/>
    </location>
</feature>
<proteinExistence type="predicted"/>
<accession>A0A2A9D4L2</accession>
<dbReference type="Proteomes" id="UP000224915">
    <property type="component" value="Unassembled WGS sequence"/>
</dbReference>
<feature type="compositionally biased region" description="Low complexity" evidence="1">
    <location>
        <begin position="277"/>
        <end position="297"/>
    </location>
</feature>
<sequence length="297" mass="30018">MSERARSILAAILLIVGAVLAPIAAIGANTRAQLVSTDTFVATYGSLAQDPAVVDALAAAVGERVEVATDSDVATALARATTREVVSSDAFGSVWEGMLRGAHAGVSAVVDGDGALSVNDGGELTVNVSTIVGAVRDQLVTWGFEAAERIAADQEPLVLVQSDEVALALQAYQATATVGAWLPWVSLALLAAGVLLAVDRRRALGRAGWVVFALTGVAWATVLIVRGVLGSGWPAVSAVAAAATGGMVVSLAIITLVALAVAVGVTWWRRRGAATGSPAPGSTEPTEPTEPSAPARP</sequence>
<feature type="transmembrane region" description="Helical" evidence="2">
    <location>
        <begin position="210"/>
        <end position="229"/>
    </location>
</feature>
<dbReference type="RefSeq" id="WP_098469806.1">
    <property type="nucleotide sequence ID" value="NZ_PDJD01000001.1"/>
</dbReference>
<keyword evidence="2" id="KW-0812">Transmembrane</keyword>
<name>A0A2A9D4L2_9MICO</name>
<evidence type="ECO:0000313" key="4">
    <source>
        <dbReference type="Proteomes" id="UP000224915"/>
    </source>
</evidence>
<protein>
    <submittedName>
        <fullName evidence="3">Uncharacterized protein</fullName>
    </submittedName>
</protein>
<reference evidence="3 4" key="1">
    <citation type="submission" date="2017-10" db="EMBL/GenBank/DDBJ databases">
        <title>Sequencing the genomes of 1000 actinobacteria strains.</title>
        <authorList>
            <person name="Klenk H.-P."/>
        </authorList>
    </citation>
    <scope>NUCLEOTIDE SEQUENCE [LARGE SCALE GENOMIC DNA]</scope>
    <source>
        <strain evidence="3 4">DSM 21801</strain>
    </source>
</reference>
<dbReference type="OrthoDB" id="4350291at2"/>
<evidence type="ECO:0000313" key="3">
    <source>
        <dbReference type="EMBL" id="PFG20892.1"/>
    </source>
</evidence>
<dbReference type="AlphaFoldDB" id="A0A2A9D4L2"/>
<feature type="transmembrane region" description="Helical" evidence="2">
    <location>
        <begin position="181"/>
        <end position="198"/>
    </location>
</feature>
<evidence type="ECO:0000256" key="2">
    <source>
        <dbReference type="SAM" id="Phobius"/>
    </source>
</evidence>
<gene>
    <name evidence="3" type="ORF">ATL40_2507</name>
</gene>
<dbReference type="EMBL" id="PDJD01000001">
    <property type="protein sequence ID" value="PFG20892.1"/>
    <property type="molecule type" value="Genomic_DNA"/>
</dbReference>
<organism evidence="3 4">
    <name type="scientific">Serinibacter salmoneus</name>
    <dbReference type="NCBI Taxonomy" id="556530"/>
    <lineage>
        <taxon>Bacteria</taxon>
        <taxon>Bacillati</taxon>
        <taxon>Actinomycetota</taxon>
        <taxon>Actinomycetes</taxon>
        <taxon>Micrococcales</taxon>
        <taxon>Beutenbergiaceae</taxon>
        <taxon>Serinibacter</taxon>
    </lineage>
</organism>
<keyword evidence="4" id="KW-1185">Reference proteome</keyword>
<feature type="region of interest" description="Disordered" evidence="1">
    <location>
        <begin position="273"/>
        <end position="297"/>
    </location>
</feature>
<comment type="caution">
    <text evidence="3">The sequence shown here is derived from an EMBL/GenBank/DDBJ whole genome shotgun (WGS) entry which is preliminary data.</text>
</comment>
<keyword evidence="2" id="KW-0472">Membrane</keyword>
<keyword evidence="2" id="KW-1133">Transmembrane helix</keyword>
<evidence type="ECO:0000256" key="1">
    <source>
        <dbReference type="SAM" id="MobiDB-lite"/>
    </source>
</evidence>